<feature type="compositionally biased region" description="Polar residues" evidence="1">
    <location>
        <begin position="50"/>
        <end position="72"/>
    </location>
</feature>
<keyword evidence="3" id="KW-1185">Reference proteome</keyword>
<feature type="compositionally biased region" description="Polar residues" evidence="1">
    <location>
        <begin position="12"/>
        <end position="21"/>
    </location>
</feature>
<dbReference type="OrthoDB" id="10321628at2759"/>
<organism evidence="2 3">
    <name type="scientific">Endocarpon pusillum (strain Z07020 / HMAS-L-300199)</name>
    <name type="common">Lichen-forming fungus</name>
    <dbReference type="NCBI Taxonomy" id="1263415"/>
    <lineage>
        <taxon>Eukaryota</taxon>
        <taxon>Fungi</taxon>
        <taxon>Dikarya</taxon>
        <taxon>Ascomycota</taxon>
        <taxon>Pezizomycotina</taxon>
        <taxon>Eurotiomycetes</taxon>
        <taxon>Chaetothyriomycetidae</taxon>
        <taxon>Verrucariales</taxon>
        <taxon>Verrucariaceae</taxon>
        <taxon>Endocarpon</taxon>
    </lineage>
</organism>
<dbReference type="HOGENOM" id="CLU_754452_0_0_1"/>
<dbReference type="AlphaFoldDB" id="U1FZH4"/>
<feature type="region of interest" description="Disordered" evidence="1">
    <location>
        <begin position="1"/>
        <end position="21"/>
    </location>
</feature>
<reference evidence="3" key="1">
    <citation type="journal article" date="2014" name="BMC Genomics">
        <title>Genome characteristics reveal the impact of lichenization on lichen-forming fungus Endocarpon pusillum Hedwig (Verrucariales, Ascomycota).</title>
        <authorList>
            <person name="Wang Y.-Y."/>
            <person name="Liu B."/>
            <person name="Zhang X.-Y."/>
            <person name="Zhou Q.-M."/>
            <person name="Zhang T."/>
            <person name="Li H."/>
            <person name="Yu Y.-F."/>
            <person name="Zhang X.-L."/>
            <person name="Hao X.-Y."/>
            <person name="Wang M."/>
            <person name="Wang L."/>
            <person name="Wei J.-C."/>
        </authorList>
    </citation>
    <scope>NUCLEOTIDE SEQUENCE [LARGE SCALE GENOMIC DNA]</scope>
    <source>
        <strain evidence="3">Z07020 / HMAS-L-300199</strain>
    </source>
</reference>
<proteinExistence type="predicted"/>
<evidence type="ECO:0000256" key="1">
    <source>
        <dbReference type="SAM" id="MobiDB-lite"/>
    </source>
</evidence>
<evidence type="ECO:0000313" key="2">
    <source>
        <dbReference type="EMBL" id="ERF70342.1"/>
    </source>
</evidence>
<dbReference type="EMBL" id="KE721326">
    <property type="protein sequence ID" value="ERF70342.1"/>
    <property type="molecule type" value="Genomic_DNA"/>
</dbReference>
<protein>
    <submittedName>
        <fullName evidence="2">Uncharacterized protein</fullName>
    </submittedName>
</protein>
<dbReference type="Proteomes" id="UP000019373">
    <property type="component" value="Unassembled WGS sequence"/>
</dbReference>
<sequence length="367" mass="40599">MSERSVWGAQGIRNTSGNSSAGLGIPGYMDLSNSPQATLAGYMELLSLQSTSTEQRTSTGRLISGQPSSSSPVERRTTPGRLHSGLQQSSTYGEKTPTRTIPQPRSPPCKEGMAWHSPLSQQLPLPAREEISGQSPSSPLRDWAGTMELALSPPRQTAQIRIPRNQTARPGNSPPSRASQQSNIATCPPAPPSADAIALFLAVFEPPGTIPMSSLSRSSRRNCSIMVQYRPNVDKFSEYCCISTPKRRPKRHLQFFSTHGLPDPRDNAPGLIAMGFVARVPPSESSRLNDLMMEMRRKMDDTWDQNTWIDVYLRDLVDRMLITRQRMQDLLDFLRRALETPFTGVLPNAQHCFPGAHIPRIHVGMDD</sequence>
<dbReference type="GeneID" id="19242489"/>
<feature type="compositionally biased region" description="Polar residues" evidence="1">
    <location>
        <begin position="154"/>
        <end position="185"/>
    </location>
</feature>
<accession>U1FZH4</accession>
<gene>
    <name evidence="2" type="ORF">EPUS_07607</name>
</gene>
<evidence type="ECO:0000313" key="3">
    <source>
        <dbReference type="Proteomes" id="UP000019373"/>
    </source>
</evidence>
<feature type="region of interest" description="Disordered" evidence="1">
    <location>
        <begin position="50"/>
        <end position="115"/>
    </location>
</feature>
<name>U1FZH4_ENDPU</name>
<dbReference type="RefSeq" id="XP_007804012.1">
    <property type="nucleotide sequence ID" value="XM_007805821.1"/>
</dbReference>
<feature type="region of interest" description="Disordered" evidence="1">
    <location>
        <begin position="151"/>
        <end position="189"/>
    </location>
</feature>
<feature type="compositionally biased region" description="Polar residues" evidence="1">
    <location>
        <begin position="85"/>
        <end position="103"/>
    </location>
</feature>